<dbReference type="InterPro" id="IPR036396">
    <property type="entry name" value="Cyt_P450_sf"/>
</dbReference>
<evidence type="ECO:0000256" key="4">
    <source>
        <dbReference type="ARBA" id="ARBA00022989"/>
    </source>
</evidence>
<dbReference type="InterPro" id="IPR002401">
    <property type="entry name" value="Cyt_P450_E_grp-I"/>
</dbReference>
<proteinExistence type="inferred from homology"/>
<keyword evidence="6 7" id="KW-0349">Heme</keyword>
<comment type="subcellular location">
    <subcellularLocation>
        <location evidence="1">Membrane</location>
        <topology evidence="1">Single-pass membrane protein</topology>
    </subcellularLocation>
</comment>
<dbReference type="PROSITE" id="PS00086">
    <property type="entry name" value="CYTOCHROME_P450"/>
    <property type="match status" value="1"/>
</dbReference>
<reference evidence="8" key="1">
    <citation type="submission" date="2015-06" db="UniProtKB">
        <authorList>
            <consortium name="EnsemblPlants"/>
        </authorList>
    </citation>
    <scope>IDENTIFICATION</scope>
</reference>
<keyword evidence="6 7" id="KW-0408">Iron</keyword>
<dbReference type="InterPro" id="IPR001128">
    <property type="entry name" value="Cyt_P450"/>
</dbReference>
<dbReference type="PANTHER" id="PTHR24298:SF80">
    <property type="entry name" value="OS02G0108800 PROTEIN"/>
    <property type="match status" value="1"/>
</dbReference>
<dbReference type="PRINTS" id="PR00385">
    <property type="entry name" value="P450"/>
</dbReference>
<keyword evidence="7" id="KW-0560">Oxidoreductase</keyword>
<evidence type="ECO:0000256" key="6">
    <source>
        <dbReference type="PIRSR" id="PIRSR602401-1"/>
    </source>
</evidence>
<keyword evidence="2" id="KW-0812">Transmembrane</keyword>
<keyword evidence="5" id="KW-0472">Membrane</keyword>
<organism evidence="8">
    <name type="scientific">Aegilops tauschii</name>
    <name type="common">Tausch's goatgrass</name>
    <name type="synonym">Aegilops squarrosa</name>
    <dbReference type="NCBI Taxonomy" id="37682"/>
    <lineage>
        <taxon>Eukaryota</taxon>
        <taxon>Viridiplantae</taxon>
        <taxon>Streptophyta</taxon>
        <taxon>Embryophyta</taxon>
        <taxon>Tracheophyta</taxon>
        <taxon>Spermatophyta</taxon>
        <taxon>Magnoliopsida</taxon>
        <taxon>Liliopsida</taxon>
        <taxon>Poales</taxon>
        <taxon>Poaceae</taxon>
        <taxon>BOP clade</taxon>
        <taxon>Pooideae</taxon>
        <taxon>Triticodae</taxon>
        <taxon>Triticeae</taxon>
        <taxon>Triticinae</taxon>
        <taxon>Aegilops</taxon>
    </lineage>
</organism>
<dbReference type="GO" id="GO:0020037">
    <property type="term" value="F:heme binding"/>
    <property type="evidence" value="ECO:0007669"/>
    <property type="project" value="InterPro"/>
</dbReference>
<comment type="similarity">
    <text evidence="7">Belongs to the cytochrome P450 family.</text>
</comment>
<accession>N1R320</accession>
<evidence type="ECO:0000256" key="7">
    <source>
        <dbReference type="RuleBase" id="RU000461"/>
    </source>
</evidence>
<evidence type="ECO:0000256" key="1">
    <source>
        <dbReference type="ARBA" id="ARBA00004167"/>
    </source>
</evidence>
<dbReference type="InterPro" id="IPR051103">
    <property type="entry name" value="Plant_metabolite_P450s"/>
</dbReference>
<protein>
    <submittedName>
        <fullName evidence="8">Cytochrome P450 89A2</fullName>
    </submittedName>
</protein>
<dbReference type="PANTHER" id="PTHR24298">
    <property type="entry name" value="FLAVONOID 3'-MONOOXYGENASE-RELATED"/>
    <property type="match status" value="1"/>
</dbReference>
<keyword evidence="4" id="KW-1133">Transmembrane helix</keyword>
<evidence type="ECO:0000313" key="8">
    <source>
        <dbReference type="EnsemblPlants" id="EMT14779"/>
    </source>
</evidence>
<dbReference type="SUPFAM" id="SSF48264">
    <property type="entry name" value="Cytochrome P450"/>
    <property type="match status" value="1"/>
</dbReference>
<dbReference type="EnsemblPlants" id="EMT14779">
    <property type="protein sequence ID" value="EMT14779"/>
    <property type="gene ID" value="F775_15730"/>
</dbReference>
<dbReference type="GO" id="GO:0016709">
    <property type="term" value="F:oxidoreductase activity, acting on paired donors, with incorporation or reduction of molecular oxygen, NAD(P)H as one donor, and incorporation of one atom of oxygen"/>
    <property type="evidence" value="ECO:0007669"/>
    <property type="project" value="TreeGrafter"/>
</dbReference>
<feature type="binding site" description="axial binding residue" evidence="6">
    <location>
        <position position="252"/>
    </location>
    <ligand>
        <name>heme</name>
        <dbReference type="ChEBI" id="CHEBI:30413"/>
    </ligand>
    <ligandPart>
        <name>Fe</name>
        <dbReference type="ChEBI" id="CHEBI:18248"/>
    </ligandPart>
</feature>
<dbReference type="Pfam" id="PF00067">
    <property type="entry name" value="p450"/>
    <property type="match status" value="1"/>
</dbReference>
<dbReference type="AlphaFoldDB" id="N1R320"/>
<sequence>MELITTAWSSFPLFIALSLALAASVLFLLHGRHGRPKKGTGKALPPGPPGLLFLARQDEIFLPLIRARRERGADGPPCYADSLLALRVAEEGGRPLTDAEAVCLCSEFLNGGTDTTVTSLEWIMAELVNRPDMQSKVYEEVRDKPELDDGDLQSMPYLKAVVLEGLRLHPPGHFLLPHGVQSDGAEVGGHAVPKGAEVNFLVADFGRDEAAWTAAKEFRPERFLDGGEGYGVDLTGSREIKMMPFGAGRRMCPGYTLGMLHVEYFVGSLVRELEWLPAVEGQEVDMTEELDFTTVMKHPLRARVVPRP</sequence>
<dbReference type="Gene3D" id="1.10.630.10">
    <property type="entry name" value="Cytochrome P450"/>
    <property type="match status" value="1"/>
</dbReference>
<comment type="cofactor">
    <cofactor evidence="6">
        <name>heme</name>
        <dbReference type="ChEBI" id="CHEBI:30413"/>
    </cofactor>
</comment>
<dbReference type="InterPro" id="IPR017972">
    <property type="entry name" value="Cyt_P450_CS"/>
</dbReference>
<keyword evidence="3 6" id="KW-0479">Metal-binding</keyword>
<keyword evidence="7" id="KW-0503">Monooxygenase</keyword>
<evidence type="ECO:0000256" key="3">
    <source>
        <dbReference type="ARBA" id="ARBA00022723"/>
    </source>
</evidence>
<name>N1R320_AEGTA</name>
<dbReference type="PRINTS" id="PR00463">
    <property type="entry name" value="EP450I"/>
</dbReference>
<evidence type="ECO:0000256" key="5">
    <source>
        <dbReference type="ARBA" id="ARBA00023136"/>
    </source>
</evidence>
<dbReference type="GO" id="GO:0005506">
    <property type="term" value="F:iron ion binding"/>
    <property type="evidence" value="ECO:0007669"/>
    <property type="project" value="InterPro"/>
</dbReference>
<evidence type="ECO:0000256" key="2">
    <source>
        <dbReference type="ARBA" id="ARBA00022692"/>
    </source>
</evidence>
<dbReference type="GO" id="GO:0016020">
    <property type="term" value="C:membrane"/>
    <property type="evidence" value="ECO:0007669"/>
    <property type="project" value="UniProtKB-SubCell"/>
</dbReference>